<protein>
    <submittedName>
        <fullName evidence="1">Uncharacterized protein</fullName>
    </submittedName>
</protein>
<gene>
    <name evidence="1" type="ORF">EDB81DRAFT_849620</name>
</gene>
<comment type="caution">
    <text evidence="1">The sequence shown here is derived from an EMBL/GenBank/DDBJ whole genome shotgun (WGS) entry which is preliminary data.</text>
</comment>
<name>A0A9P9FSD8_9HYPO</name>
<evidence type="ECO:0000313" key="1">
    <source>
        <dbReference type="EMBL" id="KAH7175384.1"/>
    </source>
</evidence>
<reference evidence="1" key="1">
    <citation type="journal article" date="2021" name="Nat. Commun.">
        <title>Genetic determinants of endophytism in the Arabidopsis root mycobiome.</title>
        <authorList>
            <person name="Mesny F."/>
            <person name="Miyauchi S."/>
            <person name="Thiergart T."/>
            <person name="Pickel B."/>
            <person name="Atanasova L."/>
            <person name="Karlsson M."/>
            <person name="Huettel B."/>
            <person name="Barry K.W."/>
            <person name="Haridas S."/>
            <person name="Chen C."/>
            <person name="Bauer D."/>
            <person name="Andreopoulos W."/>
            <person name="Pangilinan J."/>
            <person name="LaButti K."/>
            <person name="Riley R."/>
            <person name="Lipzen A."/>
            <person name="Clum A."/>
            <person name="Drula E."/>
            <person name="Henrissat B."/>
            <person name="Kohler A."/>
            <person name="Grigoriev I.V."/>
            <person name="Martin F.M."/>
            <person name="Hacquard S."/>
        </authorList>
    </citation>
    <scope>NUCLEOTIDE SEQUENCE</scope>
    <source>
        <strain evidence="1">MPI-CAGE-AT-0147</strain>
    </source>
</reference>
<accession>A0A9P9FSD8</accession>
<evidence type="ECO:0000313" key="2">
    <source>
        <dbReference type="Proteomes" id="UP000738349"/>
    </source>
</evidence>
<dbReference type="Proteomes" id="UP000738349">
    <property type="component" value="Unassembled WGS sequence"/>
</dbReference>
<dbReference type="AlphaFoldDB" id="A0A9P9FSD8"/>
<dbReference type="EMBL" id="JAGMUV010000001">
    <property type="protein sequence ID" value="KAH7175384.1"/>
    <property type="molecule type" value="Genomic_DNA"/>
</dbReference>
<keyword evidence="2" id="KW-1185">Reference proteome</keyword>
<proteinExistence type="predicted"/>
<sequence>MSGIDEQLTLAKLLHAESVSRLQTKGAYNSVFKRKADSADGFSIDQAMSMRTMLLNGLIMIQVQEYYHGEFLVCLGLRQGADYNVIVDSNLPKDDNEFILLLLTQS</sequence>
<organism evidence="1 2">
    <name type="scientific">Dactylonectria macrodidyma</name>
    <dbReference type="NCBI Taxonomy" id="307937"/>
    <lineage>
        <taxon>Eukaryota</taxon>
        <taxon>Fungi</taxon>
        <taxon>Dikarya</taxon>
        <taxon>Ascomycota</taxon>
        <taxon>Pezizomycotina</taxon>
        <taxon>Sordariomycetes</taxon>
        <taxon>Hypocreomycetidae</taxon>
        <taxon>Hypocreales</taxon>
        <taxon>Nectriaceae</taxon>
        <taxon>Dactylonectria</taxon>
    </lineage>
</organism>
<dbReference type="OrthoDB" id="5419219at2759"/>